<dbReference type="EMBL" id="MDYP01000002">
    <property type="protein sequence ID" value="OQE11344.1"/>
    <property type="molecule type" value="Genomic_DNA"/>
</dbReference>
<evidence type="ECO:0000313" key="1">
    <source>
        <dbReference type="EMBL" id="OQE11344.1"/>
    </source>
</evidence>
<comment type="caution">
    <text evidence="1">The sequence shown here is derived from an EMBL/GenBank/DDBJ whole genome shotgun (WGS) entry which is preliminary data.</text>
</comment>
<name>A0A1V6SC96_9EURO</name>
<protein>
    <submittedName>
        <fullName evidence="1">Uncharacterized protein</fullName>
    </submittedName>
</protein>
<gene>
    <name evidence="1" type="ORF">PENVUL_c002G01605</name>
</gene>
<evidence type="ECO:0000313" key="2">
    <source>
        <dbReference type="Proteomes" id="UP000191518"/>
    </source>
</evidence>
<keyword evidence="2" id="KW-1185">Reference proteome</keyword>
<dbReference type="Proteomes" id="UP000191518">
    <property type="component" value="Unassembled WGS sequence"/>
</dbReference>
<sequence>MAPTRKKPQAKVKVNPKAKVLKRTEIPKLRGVKFLILDDDIKVD</sequence>
<organism evidence="1 2">
    <name type="scientific">Penicillium vulpinum</name>
    <dbReference type="NCBI Taxonomy" id="29845"/>
    <lineage>
        <taxon>Eukaryota</taxon>
        <taxon>Fungi</taxon>
        <taxon>Dikarya</taxon>
        <taxon>Ascomycota</taxon>
        <taxon>Pezizomycotina</taxon>
        <taxon>Eurotiomycetes</taxon>
        <taxon>Eurotiomycetidae</taxon>
        <taxon>Eurotiales</taxon>
        <taxon>Aspergillaceae</taxon>
        <taxon>Penicillium</taxon>
    </lineage>
</organism>
<accession>A0A1V6SC96</accession>
<proteinExistence type="predicted"/>
<reference evidence="2" key="1">
    <citation type="journal article" date="2017" name="Nat. Microbiol.">
        <title>Global analysis of biosynthetic gene clusters reveals vast potential of secondary metabolite production in Penicillium species.</title>
        <authorList>
            <person name="Nielsen J.C."/>
            <person name="Grijseels S."/>
            <person name="Prigent S."/>
            <person name="Ji B."/>
            <person name="Dainat J."/>
            <person name="Nielsen K.F."/>
            <person name="Frisvad J.C."/>
            <person name="Workman M."/>
            <person name="Nielsen J."/>
        </authorList>
    </citation>
    <scope>NUCLEOTIDE SEQUENCE [LARGE SCALE GENOMIC DNA]</scope>
    <source>
        <strain evidence="2">IBT 29486</strain>
    </source>
</reference>
<dbReference type="AlphaFoldDB" id="A0A1V6SC96"/>